<dbReference type="EMBL" id="MHQZ01000022">
    <property type="protein sequence ID" value="OHA13870.1"/>
    <property type="molecule type" value="Genomic_DNA"/>
</dbReference>
<evidence type="ECO:0000256" key="1">
    <source>
        <dbReference type="SAM" id="Phobius"/>
    </source>
</evidence>
<dbReference type="InterPro" id="IPR012902">
    <property type="entry name" value="N_methyl_site"/>
</dbReference>
<feature type="transmembrane region" description="Helical" evidence="1">
    <location>
        <begin position="21"/>
        <end position="45"/>
    </location>
</feature>
<protein>
    <recommendedName>
        <fullName evidence="4">General secretion pathway GspH domain-containing protein</fullName>
    </recommendedName>
</protein>
<comment type="caution">
    <text evidence="2">The sequence shown here is derived from an EMBL/GenBank/DDBJ whole genome shotgun (WGS) entry which is preliminary data.</text>
</comment>
<dbReference type="Proteomes" id="UP000178302">
    <property type="component" value="Unassembled WGS sequence"/>
</dbReference>
<proteinExistence type="predicted"/>
<accession>A0A1G2LQG4</accession>
<reference evidence="2 3" key="1">
    <citation type="journal article" date="2016" name="Nat. Commun.">
        <title>Thousands of microbial genomes shed light on interconnected biogeochemical processes in an aquifer system.</title>
        <authorList>
            <person name="Anantharaman K."/>
            <person name="Brown C.T."/>
            <person name="Hug L.A."/>
            <person name="Sharon I."/>
            <person name="Castelle C.J."/>
            <person name="Probst A.J."/>
            <person name="Thomas B.C."/>
            <person name="Singh A."/>
            <person name="Wilkins M.J."/>
            <person name="Karaoz U."/>
            <person name="Brodie E.L."/>
            <person name="Williams K.H."/>
            <person name="Hubbard S.S."/>
            <person name="Banfield J.F."/>
        </authorList>
    </citation>
    <scope>NUCLEOTIDE SEQUENCE [LARGE SCALE GENOMIC DNA]</scope>
</reference>
<dbReference type="Pfam" id="PF07963">
    <property type="entry name" value="N_methyl"/>
    <property type="match status" value="1"/>
</dbReference>
<evidence type="ECO:0008006" key="4">
    <source>
        <dbReference type="Google" id="ProtNLM"/>
    </source>
</evidence>
<evidence type="ECO:0000313" key="2">
    <source>
        <dbReference type="EMBL" id="OHA13870.1"/>
    </source>
</evidence>
<dbReference type="AlphaFoldDB" id="A0A1G2LQG4"/>
<name>A0A1G2LQG4_9BACT</name>
<dbReference type="NCBIfam" id="TIGR02532">
    <property type="entry name" value="IV_pilin_GFxxxE"/>
    <property type="match status" value="1"/>
</dbReference>
<organism evidence="2 3">
    <name type="scientific">Candidatus Tagabacteria bacterium RIFCSPLOWO2_01_FULL_39_11</name>
    <dbReference type="NCBI Taxonomy" id="1802295"/>
    <lineage>
        <taxon>Bacteria</taxon>
        <taxon>Candidatus Tagaibacteriota</taxon>
    </lineage>
</organism>
<sequence>MFLYYKFQKKNNIIKKNGRRGFSFIEMIIVIAVLAIIGTLTTAIFSSFHKIQTLNSDIEQAISLINKARSYTLLSKNSFQYGIHFESSRLVFFKGASFTEPNQDNEEFIFSPLVETFNVSLNGSGSDLIFQRLTGKTNEYGIVPFRLKNDVLKVKIITIEPSGIISAD</sequence>
<keyword evidence="1" id="KW-1133">Transmembrane helix</keyword>
<gene>
    <name evidence="2" type="ORF">A2909_00960</name>
</gene>
<keyword evidence="1" id="KW-0472">Membrane</keyword>
<evidence type="ECO:0000313" key="3">
    <source>
        <dbReference type="Proteomes" id="UP000178302"/>
    </source>
</evidence>
<keyword evidence="1" id="KW-0812">Transmembrane</keyword>